<organism evidence="2 3">
    <name type="scientific">Gangjinia marincola</name>
    <dbReference type="NCBI Taxonomy" id="578463"/>
    <lineage>
        <taxon>Bacteria</taxon>
        <taxon>Pseudomonadati</taxon>
        <taxon>Bacteroidota</taxon>
        <taxon>Flavobacteriia</taxon>
        <taxon>Flavobacteriales</taxon>
        <taxon>Flavobacteriaceae</taxon>
        <taxon>Gangjinia</taxon>
    </lineage>
</organism>
<dbReference type="PROSITE" id="PS51257">
    <property type="entry name" value="PROKAR_LIPOPROTEIN"/>
    <property type="match status" value="1"/>
</dbReference>
<protein>
    <recommendedName>
        <fullName evidence="1">Thioredoxin domain-containing protein</fullName>
    </recommendedName>
</protein>
<keyword evidence="3" id="KW-1185">Reference proteome</keyword>
<dbReference type="EMBL" id="BAAAFG010000016">
    <property type="protein sequence ID" value="GAA0873216.1"/>
    <property type="molecule type" value="Genomic_DNA"/>
</dbReference>
<dbReference type="InterPro" id="IPR036249">
    <property type="entry name" value="Thioredoxin-like_sf"/>
</dbReference>
<dbReference type="Pfam" id="PF00085">
    <property type="entry name" value="Thioredoxin"/>
    <property type="match status" value="1"/>
</dbReference>
<evidence type="ECO:0000259" key="1">
    <source>
        <dbReference type="Pfam" id="PF00085"/>
    </source>
</evidence>
<sequence>MKKVAYVFFSLALIACGSQQKTTQNTAENVSPSPTPPSPPTVIEVEQEASIEEVVDKQLIEGEAMLENGMLVGEGNIEQLTKAPFNTWFEGRANAYTPEADVLEQIAQNINDYNLTLYMGTWCGDSKRETPKIYSLLEKTGYNMDNLTFYAVNRQKTIPGGLPQGSNVKRVPTLIFYKDGQEVNRFVEYPQETLAKDILKIVSGEDYKNSYAE</sequence>
<dbReference type="InterPro" id="IPR013766">
    <property type="entry name" value="Thioredoxin_domain"/>
</dbReference>
<feature type="domain" description="Thioredoxin" evidence="1">
    <location>
        <begin position="109"/>
        <end position="198"/>
    </location>
</feature>
<evidence type="ECO:0000313" key="3">
    <source>
        <dbReference type="Proteomes" id="UP001500507"/>
    </source>
</evidence>
<dbReference type="SUPFAM" id="SSF52833">
    <property type="entry name" value="Thioredoxin-like"/>
    <property type="match status" value="1"/>
</dbReference>
<dbReference type="RefSeq" id="WP_343767924.1">
    <property type="nucleotide sequence ID" value="NZ_BAAAFG010000016.1"/>
</dbReference>
<accession>A0ABP3XYY5</accession>
<dbReference type="Gene3D" id="3.40.30.10">
    <property type="entry name" value="Glutaredoxin"/>
    <property type="match status" value="1"/>
</dbReference>
<dbReference type="Proteomes" id="UP001500507">
    <property type="component" value="Unassembled WGS sequence"/>
</dbReference>
<evidence type="ECO:0000313" key="2">
    <source>
        <dbReference type="EMBL" id="GAA0873216.1"/>
    </source>
</evidence>
<comment type="caution">
    <text evidence="2">The sequence shown here is derived from an EMBL/GenBank/DDBJ whole genome shotgun (WGS) entry which is preliminary data.</text>
</comment>
<reference evidence="3" key="1">
    <citation type="journal article" date="2019" name="Int. J. Syst. Evol. Microbiol.">
        <title>The Global Catalogue of Microorganisms (GCM) 10K type strain sequencing project: providing services to taxonomists for standard genome sequencing and annotation.</title>
        <authorList>
            <consortium name="The Broad Institute Genomics Platform"/>
            <consortium name="The Broad Institute Genome Sequencing Center for Infectious Disease"/>
            <person name="Wu L."/>
            <person name="Ma J."/>
        </authorList>
    </citation>
    <scope>NUCLEOTIDE SEQUENCE [LARGE SCALE GENOMIC DNA]</scope>
    <source>
        <strain evidence="3">JCM 16082</strain>
    </source>
</reference>
<name>A0ABP3XYY5_9FLAO</name>
<proteinExistence type="predicted"/>
<dbReference type="CDD" id="cd02947">
    <property type="entry name" value="TRX_family"/>
    <property type="match status" value="1"/>
</dbReference>
<gene>
    <name evidence="2" type="ORF">GCM10009117_23630</name>
</gene>